<keyword evidence="2" id="KW-0503">Monooxygenase</keyword>
<organism evidence="2 3">
    <name type="scientific">Zoogloea dura</name>
    <dbReference type="NCBI Taxonomy" id="2728840"/>
    <lineage>
        <taxon>Bacteria</taxon>
        <taxon>Pseudomonadati</taxon>
        <taxon>Pseudomonadota</taxon>
        <taxon>Betaproteobacteria</taxon>
        <taxon>Rhodocyclales</taxon>
        <taxon>Zoogloeaceae</taxon>
        <taxon>Zoogloea</taxon>
    </lineage>
</organism>
<accession>A0A848G4M7</accession>
<feature type="domain" description="ABM" evidence="1">
    <location>
        <begin position="3"/>
        <end position="91"/>
    </location>
</feature>
<keyword evidence="2" id="KW-0560">Oxidoreductase</keyword>
<dbReference type="InterPro" id="IPR007138">
    <property type="entry name" value="ABM_dom"/>
</dbReference>
<proteinExistence type="predicted"/>
<dbReference type="InterPro" id="IPR050744">
    <property type="entry name" value="AI-2_Isomerase_LsrG"/>
</dbReference>
<evidence type="ECO:0000259" key="1">
    <source>
        <dbReference type="PROSITE" id="PS51725"/>
    </source>
</evidence>
<evidence type="ECO:0000313" key="2">
    <source>
        <dbReference type="EMBL" id="NML26214.1"/>
    </source>
</evidence>
<dbReference type="SUPFAM" id="SSF54909">
    <property type="entry name" value="Dimeric alpha+beta barrel"/>
    <property type="match status" value="1"/>
</dbReference>
<reference evidence="2 3" key="1">
    <citation type="submission" date="2020-04" db="EMBL/GenBank/DDBJ databases">
        <title>Zoogloea sp. G-4-1-14 isolated from soil.</title>
        <authorList>
            <person name="Dahal R.H."/>
        </authorList>
    </citation>
    <scope>NUCLEOTIDE SEQUENCE [LARGE SCALE GENOMIC DNA]</scope>
    <source>
        <strain evidence="2 3">G-4-1-14</strain>
    </source>
</reference>
<dbReference type="RefSeq" id="WP_169145757.1">
    <property type="nucleotide sequence ID" value="NZ_JABBGA010000007.1"/>
</dbReference>
<name>A0A848G4M7_9RHOO</name>
<sequence length="95" mass="10626">MSIHIVARLVARPDSIEALRPLLLGMLEPTRQEAGCIRYELINNKADAAEFLFVEEWASQEAINAHMETPHLKGLVVNSAPLLAEPLDVRFYTPC</sequence>
<dbReference type="AlphaFoldDB" id="A0A848G4M7"/>
<gene>
    <name evidence="2" type="ORF">HHL15_10725</name>
</gene>
<dbReference type="EMBL" id="JABBGA010000007">
    <property type="protein sequence ID" value="NML26214.1"/>
    <property type="molecule type" value="Genomic_DNA"/>
</dbReference>
<dbReference type="PANTHER" id="PTHR33336">
    <property type="entry name" value="QUINOL MONOOXYGENASE YGIN-RELATED"/>
    <property type="match status" value="1"/>
</dbReference>
<comment type="caution">
    <text evidence="2">The sequence shown here is derived from an EMBL/GenBank/DDBJ whole genome shotgun (WGS) entry which is preliminary data.</text>
</comment>
<dbReference type="Gene3D" id="3.30.70.100">
    <property type="match status" value="1"/>
</dbReference>
<dbReference type="InterPro" id="IPR011008">
    <property type="entry name" value="Dimeric_a/b-barrel"/>
</dbReference>
<dbReference type="Pfam" id="PF03992">
    <property type="entry name" value="ABM"/>
    <property type="match status" value="1"/>
</dbReference>
<keyword evidence="3" id="KW-1185">Reference proteome</keyword>
<dbReference type="PANTHER" id="PTHR33336:SF3">
    <property type="entry name" value="ABM DOMAIN-CONTAINING PROTEIN"/>
    <property type="match status" value="1"/>
</dbReference>
<dbReference type="GO" id="GO:0004497">
    <property type="term" value="F:monooxygenase activity"/>
    <property type="evidence" value="ECO:0007669"/>
    <property type="project" value="UniProtKB-KW"/>
</dbReference>
<dbReference type="Proteomes" id="UP000580043">
    <property type="component" value="Unassembled WGS sequence"/>
</dbReference>
<dbReference type="PROSITE" id="PS51725">
    <property type="entry name" value="ABM"/>
    <property type="match status" value="1"/>
</dbReference>
<evidence type="ECO:0000313" key="3">
    <source>
        <dbReference type="Proteomes" id="UP000580043"/>
    </source>
</evidence>
<protein>
    <submittedName>
        <fullName evidence="2">Antibiotic biosynthesis monooxygenase</fullName>
    </submittedName>
</protein>